<evidence type="ECO:0000256" key="1">
    <source>
        <dbReference type="ARBA" id="ARBA00005251"/>
    </source>
</evidence>
<keyword evidence="8" id="KW-1185">Reference proteome</keyword>
<proteinExistence type="inferred from homology"/>
<dbReference type="GO" id="GO:0006412">
    <property type="term" value="P:translation"/>
    <property type="evidence" value="ECO:0007669"/>
    <property type="project" value="InterPro"/>
</dbReference>
<evidence type="ECO:0000256" key="4">
    <source>
        <dbReference type="RuleBase" id="RU003815"/>
    </source>
</evidence>
<dbReference type="PROSITE" id="PS00360">
    <property type="entry name" value="RIBOSOMAL_S9"/>
    <property type="match status" value="1"/>
</dbReference>
<evidence type="ECO:0000313" key="8">
    <source>
        <dbReference type="Proteomes" id="UP000509448"/>
    </source>
</evidence>
<dbReference type="Proteomes" id="UP000509448">
    <property type="component" value="Chromosome"/>
</dbReference>
<comment type="similarity">
    <text evidence="1 4">Belongs to the universal ribosomal protein uS9 family.</text>
</comment>
<dbReference type="InterPro" id="IPR000754">
    <property type="entry name" value="Ribosomal_uS9"/>
</dbReference>
<keyword evidence="2 4" id="KW-0689">Ribosomal protein</keyword>
<dbReference type="NCBIfam" id="NF001749">
    <property type="entry name" value="PRK00474.1"/>
    <property type="match status" value="1"/>
</dbReference>
<evidence type="ECO:0000256" key="6">
    <source>
        <dbReference type="SAM" id="MobiDB-lite"/>
    </source>
</evidence>
<dbReference type="AlphaFoldDB" id="A0A4P2VB65"/>
<gene>
    <name evidence="7" type="ORF">NAS2_0348</name>
</gene>
<organism evidence="7 8">
    <name type="scientific">Conexivisphaera calida</name>
    <dbReference type="NCBI Taxonomy" id="1874277"/>
    <lineage>
        <taxon>Archaea</taxon>
        <taxon>Nitrososphaerota</taxon>
        <taxon>Conexivisphaeria</taxon>
        <taxon>Conexivisphaerales</taxon>
        <taxon>Conexivisphaeraceae</taxon>
        <taxon>Conexivisphaera</taxon>
    </lineage>
</organism>
<sequence length="135" mass="15076">MSQRSVMVFDGARKTARATAVVRSGQGRVRINGLLLESIPNYLQREIMITPLRLAGDIRYKVDVDVDVEGGGVMGQAYAAAIAISRALVGFTRSAELKRRLIQYDRHLLAGDSRRTEPKKFGGPGPRRRYQKSFR</sequence>
<dbReference type="InterPro" id="IPR020574">
    <property type="entry name" value="Ribosomal_uS9_CS"/>
</dbReference>
<dbReference type="InterPro" id="IPR014721">
    <property type="entry name" value="Ribsml_uS5_D2-typ_fold_subgr"/>
</dbReference>
<evidence type="ECO:0000256" key="5">
    <source>
        <dbReference type="RuleBase" id="RU003817"/>
    </source>
</evidence>
<keyword evidence="3 4" id="KW-0687">Ribonucleoprotein</keyword>
<evidence type="ECO:0000313" key="7">
    <source>
        <dbReference type="EMBL" id="BBE41739.1"/>
    </source>
</evidence>
<dbReference type="KEGG" id="ccai:NAS2_0348"/>
<dbReference type="GO" id="GO:0022627">
    <property type="term" value="C:cytosolic small ribosomal subunit"/>
    <property type="evidence" value="ECO:0007669"/>
    <property type="project" value="TreeGrafter"/>
</dbReference>
<dbReference type="SUPFAM" id="SSF54211">
    <property type="entry name" value="Ribosomal protein S5 domain 2-like"/>
    <property type="match status" value="1"/>
</dbReference>
<dbReference type="InterPro" id="IPR020568">
    <property type="entry name" value="Ribosomal_Su5_D2-typ_SF"/>
</dbReference>
<dbReference type="PANTHER" id="PTHR21569">
    <property type="entry name" value="RIBOSOMAL PROTEIN S9"/>
    <property type="match status" value="1"/>
</dbReference>
<evidence type="ECO:0000256" key="3">
    <source>
        <dbReference type="ARBA" id="ARBA00023274"/>
    </source>
</evidence>
<evidence type="ECO:0000256" key="2">
    <source>
        <dbReference type="ARBA" id="ARBA00022980"/>
    </source>
</evidence>
<dbReference type="PANTHER" id="PTHR21569:SF16">
    <property type="entry name" value="RIBOSOMAL PROTEIN S16"/>
    <property type="match status" value="1"/>
</dbReference>
<dbReference type="Pfam" id="PF00380">
    <property type="entry name" value="Ribosomal_S9"/>
    <property type="match status" value="1"/>
</dbReference>
<reference evidence="7 8" key="1">
    <citation type="journal article" date="2019" name="ISME J.">
        <title>Isolation and characterization of a thermophilic sulfur- and iron-reducing thaumarchaeote from a terrestrial acidic hot spring.</title>
        <authorList>
            <person name="Kato S."/>
            <person name="Itoh T."/>
            <person name="Yuki M."/>
            <person name="Nagamori M."/>
            <person name="Ohnishi M."/>
            <person name="Uematsu K."/>
            <person name="Suzuki K."/>
            <person name="Takashina T."/>
            <person name="Ohkuma M."/>
        </authorList>
    </citation>
    <scope>NUCLEOTIDE SEQUENCE [LARGE SCALE GENOMIC DNA]</scope>
    <source>
        <strain evidence="7 8">NAS-02</strain>
    </source>
</reference>
<feature type="compositionally biased region" description="Basic residues" evidence="6">
    <location>
        <begin position="126"/>
        <end position="135"/>
    </location>
</feature>
<dbReference type="GO" id="GO:0003735">
    <property type="term" value="F:structural constituent of ribosome"/>
    <property type="evidence" value="ECO:0007669"/>
    <property type="project" value="InterPro"/>
</dbReference>
<dbReference type="Gene3D" id="3.30.230.10">
    <property type="match status" value="1"/>
</dbReference>
<protein>
    <recommendedName>
        <fullName evidence="5">30S ribosomal protein S9</fullName>
    </recommendedName>
</protein>
<dbReference type="GO" id="GO:0003723">
    <property type="term" value="F:RNA binding"/>
    <property type="evidence" value="ECO:0007669"/>
    <property type="project" value="TreeGrafter"/>
</dbReference>
<accession>A0A4P2VB65</accession>
<dbReference type="GO" id="GO:0000462">
    <property type="term" value="P:maturation of SSU-rRNA from tricistronic rRNA transcript (SSU-rRNA, 5.8S rRNA, LSU-rRNA)"/>
    <property type="evidence" value="ECO:0007669"/>
    <property type="project" value="TreeGrafter"/>
</dbReference>
<dbReference type="EMBL" id="AP018732">
    <property type="protein sequence ID" value="BBE41739.1"/>
    <property type="molecule type" value="Genomic_DNA"/>
</dbReference>
<feature type="region of interest" description="Disordered" evidence="6">
    <location>
        <begin position="113"/>
        <end position="135"/>
    </location>
</feature>
<name>A0A4P2VB65_9ARCH</name>